<keyword evidence="2" id="KW-1185">Reference proteome</keyword>
<sequence>MRDSTVTTTSFHYATHILLSLHHWRRRCLWFCVKDRPSNGRLPDRPLCCKRRRMIVTEFLEGIDNKIKLIEIPSDLSSVYLKGHLIGRALDWFQIFGSELVQNTAMDFAQLKAALSKAFSTIQNRKDLETRFYASQQRQNQNSQWYAKFIKNYADLCEPLYNLKRKLKYLFGRLRRRKHSTRSKQP</sequence>
<evidence type="ECO:0000313" key="2">
    <source>
        <dbReference type="Proteomes" id="UP000887159"/>
    </source>
</evidence>
<accession>A0A8X6VU46</accession>
<comment type="caution">
    <text evidence="1">The sequence shown here is derived from an EMBL/GenBank/DDBJ whole genome shotgun (WGS) entry which is preliminary data.</text>
</comment>
<proteinExistence type="predicted"/>
<evidence type="ECO:0008006" key="3">
    <source>
        <dbReference type="Google" id="ProtNLM"/>
    </source>
</evidence>
<dbReference type="Proteomes" id="UP000887159">
    <property type="component" value="Unassembled WGS sequence"/>
</dbReference>
<reference evidence="1" key="1">
    <citation type="submission" date="2020-08" db="EMBL/GenBank/DDBJ databases">
        <title>Multicomponent nature underlies the extraordinary mechanical properties of spider dragline silk.</title>
        <authorList>
            <person name="Kono N."/>
            <person name="Nakamura H."/>
            <person name="Mori M."/>
            <person name="Yoshida Y."/>
            <person name="Ohtoshi R."/>
            <person name="Malay A.D."/>
            <person name="Moran D.A.P."/>
            <person name="Tomita M."/>
            <person name="Numata K."/>
            <person name="Arakawa K."/>
        </authorList>
    </citation>
    <scope>NUCLEOTIDE SEQUENCE</scope>
</reference>
<evidence type="ECO:0000313" key="1">
    <source>
        <dbReference type="EMBL" id="GFY22514.1"/>
    </source>
</evidence>
<name>A0A8X6VU46_TRICX</name>
<organism evidence="1 2">
    <name type="scientific">Trichonephila clavipes</name>
    <name type="common">Golden silk orbweaver</name>
    <name type="synonym">Nephila clavipes</name>
    <dbReference type="NCBI Taxonomy" id="2585209"/>
    <lineage>
        <taxon>Eukaryota</taxon>
        <taxon>Metazoa</taxon>
        <taxon>Ecdysozoa</taxon>
        <taxon>Arthropoda</taxon>
        <taxon>Chelicerata</taxon>
        <taxon>Arachnida</taxon>
        <taxon>Araneae</taxon>
        <taxon>Araneomorphae</taxon>
        <taxon>Entelegynae</taxon>
        <taxon>Araneoidea</taxon>
        <taxon>Nephilidae</taxon>
        <taxon>Trichonephila</taxon>
    </lineage>
</organism>
<protein>
    <recommendedName>
        <fullName evidence="3">Retrotransposon gag domain-containing protein</fullName>
    </recommendedName>
</protein>
<dbReference type="AlphaFoldDB" id="A0A8X6VU46"/>
<dbReference type="EMBL" id="BMAU01021361">
    <property type="protein sequence ID" value="GFY22514.1"/>
    <property type="molecule type" value="Genomic_DNA"/>
</dbReference>
<gene>
    <name evidence="1" type="primary">NCL1_49847</name>
    <name evidence="1" type="ORF">TNCV_2177751</name>
</gene>